<keyword evidence="1" id="KW-0472">Membrane</keyword>
<protein>
    <submittedName>
        <fullName evidence="2">Uncharacterized protein</fullName>
    </submittedName>
</protein>
<proteinExistence type="predicted"/>
<evidence type="ECO:0000313" key="3">
    <source>
        <dbReference type="Proteomes" id="UP000271137"/>
    </source>
</evidence>
<feature type="transmembrane region" description="Helical" evidence="1">
    <location>
        <begin position="48"/>
        <end position="68"/>
    </location>
</feature>
<feature type="transmembrane region" description="Helical" evidence="1">
    <location>
        <begin position="15"/>
        <end position="36"/>
    </location>
</feature>
<name>A0ABY0A7U8_9BURK</name>
<evidence type="ECO:0000256" key="1">
    <source>
        <dbReference type="SAM" id="Phobius"/>
    </source>
</evidence>
<dbReference type="Proteomes" id="UP000271137">
    <property type="component" value="Unassembled WGS sequence"/>
</dbReference>
<accession>A0ABY0A7U8</accession>
<organism evidence="2 3">
    <name type="scientific">Variovorax beijingensis</name>
    <dbReference type="NCBI Taxonomy" id="2496117"/>
    <lineage>
        <taxon>Bacteria</taxon>
        <taxon>Pseudomonadati</taxon>
        <taxon>Pseudomonadota</taxon>
        <taxon>Betaproteobacteria</taxon>
        <taxon>Burkholderiales</taxon>
        <taxon>Comamonadaceae</taxon>
        <taxon>Variovorax</taxon>
    </lineage>
</organism>
<reference evidence="2 3" key="1">
    <citation type="submission" date="2018-12" db="EMBL/GenBank/DDBJ databases">
        <title>The genome sequences of strain 502.</title>
        <authorList>
            <person name="Gao J."/>
            <person name="Sun J."/>
        </authorList>
    </citation>
    <scope>NUCLEOTIDE SEQUENCE [LARGE SCALE GENOMIC DNA]</scope>
    <source>
        <strain evidence="2 3">502</strain>
    </source>
</reference>
<gene>
    <name evidence="2" type="ORF">EJO66_14735</name>
</gene>
<evidence type="ECO:0000313" key="2">
    <source>
        <dbReference type="EMBL" id="RSZ36510.1"/>
    </source>
</evidence>
<comment type="caution">
    <text evidence="2">The sequence shown here is derived from an EMBL/GenBank/DDBJ whole genome shotgun (WGS) entry which is preliminary data.</text>
</comment>
<sequence length="196" mass="21369">MLDMPVLQVIFDIKIMTNAFEFAVGIVGLLLLHEGLASQPSARTRSRAVAFVGLAIVLVGAALLYWNAQALRKFANVLQTPPLAAKAAIQAAELEKVPPTERRELSVRVAKAEFVSGGELLDVVTEDGRLAPYSPSKEDLAARDRQLKAISEVNSRRQELIDRAQLTETASMLWLISLVIAVCSGLSAGHLRRRRS</sequence>
<keyword evidence="1" id="KW-1133">Transmembrane helix</keyword>
<feature type="transmembrane region" description="Helical" evidence="1">
    <location>
        <begin position="172"/>
        <end position="191"/>
    </location>
</feature>
<keyword evidence="1" id="KW-0812">Transmembrane</keyword>
<keyword evidence="3" id="KW-1185">Reference proteome</keyword>
<dbReference type="EMBL" id="RXFQ01000007">
    <property type="protein sequence ID" value="RSZ36510.1"/>
    <property type="molecule type" value="Genomic_DNA"/>
</dbReference>